<keyword evidence="3" id="KW-1185">Reference proteome</keyword>
<dbReference type="EMBL" id="JACAZE010000024">
    <property type="protein sequence ID" value="KAF7291708.1"/>
    <property type="molecule type" value="Genomic_DNA"/>
</dbReference>
<reference evidence="2" key="1">
    <citation type="submission" date="2020-05" db="EMBL/GenBank/DDBJ databases">
        <title>Mycena genomes resolve the evolution of fungal bioluminescence.</title>
        <authorList>
            <person name="Tsai I.J."/>
        </authorList>
    </citation>
    <scope>NUCLEOTIDE SEQUENCE</scope>
    <source>
        <strain evidence="2">110903Hualien_Pintung</strain>
    </source>
</reference>
<evidence type="ECO:0000313" key="3">
    <source>
        <dbReference type="Proteomes" id="UP000613580"/>
    </source>
</evidence>
<evidence type="ECO:0000313" key="2">
    <source>
        <dbReference type="EMBL" id="KAF7291708.1"/>
    </source>
</evidence>
<feature type="compositionally biased region" description="Gly residues" evidence="1">
    <location>
        <begin position="52"/>
        <end position="70"/>
    </location>
</feature>
<comment type="caution">
    <text evidence="2">The sequence shown here is derived from an EMBL/GenBank/DDBJ whole genome shotgun (WGS) entry which is preliminary data.</text>
</comment>
<protein>
    <submittedName>
        <fullName evidence="2">Uncharacterized protein</fullName>
    </submittedName>
</protein>
<dbReference type="Proteomes" id="UP000613580">
    <property type="component" value="Unassembled WGS sequence"/>
</dbReference>
<gene>
    <name evidence="2" type="ORF">HMN09_01262400</name>
</gene>
<organism evidence="2 3">
    <name type="scientific">Mycena chlorophos</name>
    <name type="common">Agaric fungus</name>
    <name type="synonym">Agaricus chlorophos</name>
    <dbReference type="NCBI Taxonomy" id="658473"/>
    <lineage>
        <taxon>Eukaryota</taxon>
        <taxon>Fungi</taxon>
        <taxon>Dikarya</taxon>
        <taxon>Basidiomycota</taxon>
        <taxon>Agaricomycotina</taxon>
        <taxon>Agaricomycetes</taxon>
        <taxon>Agaricomycetidae</taxon>
        <taxon>Agaricales</taxon>
        <taxon>Marasmiineae</taxon>
        <taxon>Mycenaceae</taxon>
        <taxon>Mycena</taxon>
    </lineage>
</organism>
<dbReference type="AlphaFoldDB" id="A0A8H6VVK1"/>
<accession>A0A8H6VVK1</accession>
<feature type="region of interest" description="Disordered" evidence="1">
    <location>
        <begin position="52"/>
        <end position="73"/>
    </location>
</feature>
<evidence type="ECO:0000256" key="1">
    <source>
        <dbReference type="SAM" id="MobiDB-lite"/>
    </source>
</evidence>
<proteinExistence type="predicted"/>
<name>A0A8H6VVK1_MYCCL</name>
<sequence length="166" mass="17189">MQAPRILEGGYGGAGGAGLALDGVGGDGGVGRGSDVNLGSRDFTRFQLIRGGYGGAGGPGQAKGGNGGDGEAPKLSHYGVIGRPISEEIKALLDPLPIKDFCARYSLDENIQSTLESQRYQWASTLLDEDEDNLTDIGFTRGDIGEMRRALQAYVASAEGAVILNA</sequence>